<comment type="pathway">
    <text evidence="1">Cell wall biogenesis; cell wall polysaccharide biosynthesis.</text>
</comment>
<dbReference type="Pfam" id="PF13641">
    <property type="entry name" value="Glyco_tranf_2_3"/>
    <property type="match status" value="1"/>
</dbReference>
<evidence type="ECO:0000256" key="3">
    <source>
        <dbReference type="ARBA" id="ARBA00022676"/>
    </source>
</evidence>
<keyword evidence="3" id="KW-0328">Glycosyltransferase</keyword>
<evidence type="ECO:0000313" key="6">
    <source>
        <dbReference type="Proteomes" id="UP001321475"/>
    </source>
</evidence>
<dbReference type="InterPro" id="IPR029044">
    <property type="entry name" value="Nucleotide-diphossugar_trans"/>
</dbReference>
<evidence type="ECO:0000256" key="2">
    <source>
        <dbReference type="ARBA" id="ARBA00006739"/>
    </source>
</evidence>
<evidence type="ECO:0000256" key="4">
    <source>
        <dbReference type="ARBA" id="ARBA00022679"/>
    </source>
</evidence>
<accession>A0ABM8G3Y8</accession>
<dbReference type="PANTHER" id="PTHR43179:SF12">
    <property type="entry name" value="GALACTOFURANOSYLTRANSFERASE GLFT2"/>
    <property type="match status" value="1"/>
</dbReference>
<dbReference type="PANTHER" id="PTHR43179">
    <property type="entry name" value="RHAMNOSYLTRANSFERASE WBBL"/>
    <property type="match status" value="1"/>
</dbReference>
<keyword evidence="4 5" id="KW-0808">Transferase</keyword>
<gene>
    <name evidence="5" type="ORF">GCM10025865_21580</name>
</gene>
<proteinExistence type="inferred from homology"/>
<organism evidence="5 6">
    <name type="scientific">Paraoerskovia sediminicola</name>
    <dbReference type="NCBI Taxonomy" id="1138587"/>
    <lineage>
        <taxon>Bacteria</taxon>
        <taxon>Bacillati</taxon>
        <taxon>Actinomycetota</taxon>
        <taxon>Actinomycetes</taxon>
        <taxon>Micrococcales</taxon>
        <taxon>Cellulomonadaceae</taxon>
        <taxon>Paraoerskovia</taxon>
    </lineage>
</organism>
<dbReference type="GO" id="GO:0016740">
    <property type="term" value="F:transferase activity"/>
    <property type="evidence" value="ECO:0007669"/>
    <property type="project" value="UniProtKB-KW"/>
</dbReference>
<comment type="similarity">
    <text evidence="2">Belongs to the glycosyltransferase 2 family.</text>
</comment>
<dbReference type="Gene3D" id="3.90.550.60">
    <property type="match status" value="1"/>
</dbReference>
<dbReference type="EMBL" id="AP027729">
    <property type="protein sequence ID" value="BDZ42859.1"/>
    <property type="molecule type" value="Genomic_DNA"/>
</dbReference>
<name>A0ABM8G3Y8_9CELL</name>
<dbReference type="Proteomes" id="UP001321475">
    <property type="component" value="Chromosome"/>
</dbReference>
<keyword evidence="6" id="KW-1185">Reference proteome</keyword>
<dbReference type="SUPFAM" id="SSF53448">
    <property type="entry name" value="Nucleotide-diphospho-sugar transferases"/>
    <property type="match status" value="1"/>
</dbReference>
<dbReference type="RefSeq" id="WP_286217258.1">
    <property type="nucleotide sequence ID" value="NZ_AP027729.1"/>
</dbReference>
<reference evidence="6" key="1">
    <citation type="journal article" date="2019" name="Int. J. Syst. Evol. Microbiol.">
        <title>The Global Catalogue of Microorganisms (GCM) 10K type strain sequencing project: providing services to taxonomists for standard genome sequencing and annotation.</title>
        <authorList>
            <consortium name="The Broad Institute Genomics Platform"/>
            <consortium name="The Broad Institute Genome Sequencing Center for Infectious Disease"/>
            <person name="Wu L."/>
            <person name="Ma J."/>
        </authorList>
    </citation>
    <scope>NUCLEOTIDE SEQUENCE [LARGE SCALE GENOMIC DNA]</scope>
    <source>
        <strain evidence="6">NBRC 108565</strain>
    </source>
</reference>
<protein>
    <submittedName>
        <fullName evidence="5">Glycosyl transferase</fullName>
    </submittedName>
</protein>
<evidence type="ECO:0000256" key="1">
    <source>
        <dbReference type="ARBA" id="ARBA00004776"/>
    </source>
</evidence>
<evidence type="ECO:0000313" key="5">
    <source>
        <dbReference type="EMBL" id="BDZ42859.1"/>
    </source>
</evidence>
<sequence>MPITDLQRLALSDVEARVPLYWRGPVTVEGEKLVVAPGGTLDLGTWFNAAPVGWWRELIGPGHLRLQVRATGKLTVWASGGGSRRIVESRLVDGPIEMHLPRTEGTDWYWLELAAGPDGGSLESASWASGGGLGRNRGRATQVTVVVPTYGREADAQAQIRRLTQPALDETVGRVVVIDQGSSFLAAPGTGTVLDDAGDRAVVLEQDNLGGSGGYSRGMVESLRWPHDPVFLLDDDAEVEPEALRRMHALSMLVPDPTILGTGLLSAESPTSLEALAEGIDKRTFHWGPIDGLGHGVDASAGTPDRWGYTRPQDRPEYTGWWGTFLPAGTVERIGLAAPYFLKWDDAEYGLRARASGLAVAVVPGCAVWHPTWAAKGTISSWSAWPLHRNRLATAAAYGAGRGVLLDSFVHQVKHVLSLQYGTAELWNEALAEVVDGPAWLENDLTAVRPRAQAALDAAGPRPGTGADGPTPDPHVMSLVAGLWRGVAGLFAADGPRGRRAVSGVAQAQDFTWRLGLGRDEVRIGDTATAAMVRDRRRARGILQRSWRLHVRAARTWRRLRAEYRAAVDAQSGLGAWSARLR</sequence>